<dbReference type="AlphaFoldDB" id="C7MMS4"/>
<comment type="function">
    <text evidence="7">Specifically dimethylates two adjacent adenosines (A1518 and A1519) in the loop of a conserved hairpin near the 3'-end of 16S rRNA in the 30S particle. May play a critical role in biogenesis of 30S subunits.</text>
</comment>
<evidence type="ECO:0000313" key="10">
    <source>
        <dbReference type="EMBL" id="ACU94214.1"/>
    </source>
</evidence>
<dbReference type="InterPro" id="IPR001737">
    <property type="entry name" value="KsgA/Erm"/>
</dbReference>
<evidence type="ECO:0000259" key="9">
    <source>
        <dbReference type="SMART" id="SM00650"/>
    </source>
</evidence>
<dbReference type="Gene3D" id="1.10.8.100">
    <property type="entry name" value="Ribosomal RNA adenine dimethylase-like, domain 2"/>
    <property type="match status" value="1"/>
</dbReference>
<evidence type="ECO:0000256" key="1">
    <source>
        <dbReference type="ARBA" id="ARBA00022490"/>
    </source>
</evidence>
<evidence type="ECO:0000256" key="3">
    <source>
        <dbReference type="ARBA" id="ARBA00022603"/>
    </source>
</evidence>
<feature type="binding site" evidence="7 8">
    <location>
        <position position="128"/>
    </location>
    <ligand>
        <name>S-adenosyl-L-methionine</name>
        <dbReference type="ChEBI" id="CHEBI:59789"/>
    </ligand>
</feature>
<dbReference type="NCBIfam" id="TIGR00755">
    <property type="entry name" value="ksgA"/>
    <property type="match status" value="1"/>
</dbReference>
<evidence type="ECO:0000256" key="7">
    <source>
        <dbReference type="HAMAP-Rule" id="MF_00607"/>
    </source>
</evidence>
<feature type="binding site" evidence="7 8">
    <location>
        <position position="83"/>
    </location>
    <ligand>
        <name>S-adenosyl-L-methionine</name>
        <dbReference type="ChEBI" id="CHEBI:59789"/>
    </ligand>
</feature>
<dbReference type="STRING" id="469378.Ccur_04920"/>
<keyword evidence="11" id="KW-1185">Reference proteome</keyword>
<evidence type="ECO:0000256" key="8">
    <source>
        <dbReference type="PROSITE-ProRule" id="PRU01026"/>
    </source>
</evidence>
<organism evidence="10 11">
    <name type="scientific">Cryptobacterium curtum (strain ATCC 700683 / DSM 15641 / CCUG 43107 / 12-3)</name>
    <dbReference type="NCBI Taxonomy" id="469378"/>
    <lineage>
        <taxon>Bacteria</taxon>
        <taxon>Bacillati</taxon>
        <taxon>Actinomycetota</taxon>
        <taxon>Coriobacteriia</taxon>
        <taxon>Eggerthellales</taxon>
        <taxon>Eggerthellaceae</taxon>
        <taxon>Cryptobacterium</taxon>
    </lineage>
</organism>
<dbReference type="PROSITE" id="PS51689">
    <property type="entry name" value="SAM_RNA_A_N6_MT"/>
    <property type="match status" value="1"/>
</dbReference>
<dbReference type="EMBL" id="CP001682">
    <property type="protein sequence ID" value="ACU94214.1"/>
    <property type="molecule type" value="Genomic_DNA"/>
</dbReference>
<gene>
    <name evidence="7" type="primary">rsmA</name>
    <name evidence="7" type="synonym">ksgA</name>
    <name evidence="10" type="ordered locus">Ccur_04920</name>
</gene>
<proteinExistence type="inferred from homology"/>
<feature type="domain" description="Ribosomal RNA adenine methylase transferase N-terminal" evidence="9">
    <location>
        <begin position="42"/>
        <end position="213"/>
    </location>
</feature>
<dbReference type="GO" id="GO:0052908">
    <property type="term" value="F:16S rRNA (adenine(1518)-N(6)/adenine(1519)-N(6))-dimethyltransferase activity"/>
    <property type="evidence" value="ECO:0007669"/>
    <property type="project" value="UniProtKB-EC"/>
</dbReference>
<dbReference type="GO" id="GO:0005829">
    <property type="term" value="C:cytosol"/>
    <property type="evidence" value="ECO:0007669"/>
    <property type="project" value="TreeGrafter"/>
</dbReference>
<comment type="catalytic activity">
    <reaction evidence="7">
        <text>adenosine(1518)/adenosine(1519) in 16S rRNA + 4 S-adenosyl-L-methionine = N(6)-dimethyladenosine(1518)/N(6)-dimethyladenosine(1519) in 16S rRNA + 4 S-adenosyl-L-homocysteine + 4 H(+)</text>
        <dbReference type="Rhea" id="RHEA:19609"/>
        <dbReference type="Rhea" id="RHEA-COMP:10232"/>
        <dbReference type="Rhea" id="RHEA-COMP:10233"/>
        <dbReference type="ChEBI" id="CHEBI:15378"/>
        <dbReference type="ChEBI" id="CHEBI:57856"/>
        <dbReference type="ChEBI" id="CHEBI:59789"/>
        <dbReference type="ChEBI" id="CHEBI:74411"/>
        <dbReference type="ChEBI" id="CHEBI:74493"/>
        <dbReference type="EC" id="2.1.1.182"/>
    </reaction>
</comment>
<dbReference type="Gene3D" id="3.40.50.150">
    <property type="entry name" value="Vaccinia Virus protein VP39"/>
    <property type="match status" value="1"/>
</dbReference>
<dbReference type="PANTHER" id="PTHR11727:SF7">
    <property type="entry name" value="DIMETHYLADENOSINE TRANSFERASE-RELATED"/>
    <property type="match status" value="1"/>
</dbReference>
<dbReference type="SUPFAM" id="SSF53335">
    <property type="entry name" value="S-adenosyl-L-methionine-dependent methyltransferases"/>
    <property type="match status" value="1"/>
</dbReference>
<dbReference type="PANTHER" id="PTHR11727">
    <property type="entry name" value="DIMETHYLADENOSINE TRANSFERASE"/>
    <property type="match status" value="1"/>
</dbReference>
<dbReference type="PROSITE" id="PS01131">
    <property type="entry name" value="RRNA_A_DIMETH"/>
    <property type="match status" value="1"/>
</dbReference>
<comment type="similarity">
    <text evidence="7">Belongs to the class I-like SAM-binding methyltransferase superfamily. rRNA adenine N(6)-methyltransferase family. RsmA subfamily.</text>
</comment>
<dbReference type="InterPro" id="IPR011530">
    <property type="entry name" value="rRNA_adenine_dimethylase"/>
</dbReference>
<keyword evidence="1 7" id="KW-0963">Cytoplasm</keyword>
<dbReference type="HAMAP" id="MF_00607">
    <property type="entry name" value="16SrRNA_methyltr_A"/>
    <property type="match status" value="1"/>
</dbReference>
<dbReference type="HOGENOM" id="CLU_041220_0_1_11"/>
<feature type="binding site" evidence="7 8">
    <location>
        <position position="109"/>
    </location>
    <ligand>
        <name>S-adenosyl-L-methionine</name>
        <dbReference type="ChEBI" id="CHEBI:59789"/>
    </ligand>
</feature>
<keyword evidence="6 7" id="KW-0694">RNA-binding</keyword>
<dbReference type="EC" id="2.1.1.182" evidence="7"/>
<keyword evidence="5 7" id="KW-0949">S-adenosyl-L-methionine</keyword>
<dbReference type="RefSeq" id="WP_012802902.1">
    <property type="nucleotide sequence ID" value="NC_013170.1"/>
</dbReference>
<dbReference type="SMART" id="SM00650">
    <property type="entry name" value="rADc"/>
    <property type="match status" value="1"/>
</dbReference>
<evidence type="ECO:0000256" key="2">
    <source>
        <dbReference type="ARBA" id="ARBA00022552"/>
    </source>
</evidence>
<reference evidence="10 11" key="1">
    <citation type="journal article" date="2009" name="Stand. Genomic Sci.">
        <title>Complete genome sequence of Cryptobacterium curtum type strain (12-3).</title>
        <authorList>
            <person name="Mavrommatis K."/>
            <person name="Pukall R."/>
            <person name="Rohde C."/>
            <person name="Chen F."/>
            <person name="Sims D."/>
            <person name="Brettin T."/>
            <person name="Kuske C."/>
            <person name="Detter J.C."/>
            <person name="Han C."/>
            <person name="Lapidus A."/>
            <person name="Copeland A."/>
            <person name="Glavina Del Rio T."/>
            <person name="Nolan M."/>
            <person name="Lucas S."/>
            <person name="Tice H."/>
            <person name="Cheng J.F."/>
            <person name="Bruce D."/>
            <person name="Goodwin L."/>
            <person name="Pitluck S."/>
            <person name="Ovchinnikova G."/>
            <person name="Pati A."/>
            <person name="Ivanova N."/>
            <person name="Chen A."/>
            <person name="Palaniappan K."/>
            <person name="Chain P."/>
            <person name="D'haeseleer P."/>
            <person name="Goker M."/>
            <person name="Bristow J."/>
            <person name="Eisen J.A."/>
            <person name="Markowitz V."/>
            <person name="Hugenholtz P."/>
            <person name="Rohde M."/>
            <person name="Klenk H.P."/>
            <person name="Kyrpides N.C."/>
        </authorList>
    </citation>
    <scope>NUCLEOTIDE SEQUENCE [LARGE SCALE GENOMIC DNA]</scope>
    <source>
        <strain evidence="11">ATCC 700683 / DSM 15641 / 12-3</strain>
    </source>
</reference>
<feature type="binding site" evidence="7 8">
    <location>
        <position position="62"/>
    </location>
    <ligand>
        <name>S-adenosyl-L-methionine</name>
        <dbReference type="ChEBI" id="CHEBI:59789"/>
    </ligand>
</feature>
<dbReference type="eggNOG" id="COG0030">
    <property type="taxonomic scope" value="Bacteria"/>
</dbReference>
<dbReference type="InterPro" id="IPR020596">
    <property type="entry name" value="rRNA_Ade_Mease_Trfase_CS"/>
</dbReference>
<keyword evidence="3 7" id="KW-0489">Methyltransferase</keyword>
<protein>
    <recommendedName>
        <fullName evidence="7">Ribosomal RNA small subunit methyltransferase A</fullName>
        <ecNumber evidence="7">2.1.1.182</ecNumber>
    </recommendedName>
    <alternativeName>
        <fullName evidence="7">16S rRNA (adenine(1518)-N(6)/adenine(1519)-N(6))-dimethyltransferase</fullName>
    </alternativeName>
    <alternativeName>
        <fullName evidence="7">16S rRNA dimethyladenosine transferase</fullName>
    </alternativeName>
    <alternativeName>
        <fullName evidence="7">16S rRNA dimethylase</fullName>
    </alternativeName>
    <alternativeName>
        <fullName evidence="7">S-adenosylmethionine-6-N', N'-adenosyl(rRNA) dimethyltransferase</fullName>
    </alternativeName>
</protein>
<name>C7MMS4_CRYCD</name>
<feature type="binding site" evidence="7 8">
    <location>
        <position position="37"/>
    </location>
    <ligand>
        <name>S-adenosyl-L-methionine</name>
        <dbReference type="ChEBI" id="CHEBI:59789"/>
    </ligand>
</feature>
<evidence type="ECO:0000256" key="5">
    <source>
        <dbReference type="ARBA" id="ARBA00022691"/>
    </source>
</evidence>
<accession>C7MMS4</accession>
<dbReference type="Pfam" id="PF00398">
    <property type="entry name" value="RrnaAD"/>
    <property type="match status" value="1"/>
</dbReference>
<dbReference type="KEGG" id="ccu:Ccur_04920"/>
<evidence type="ECO:0000313" key="11">
    <source>
        <dbReference type="Proteomes" id="UP000000954"/>
    </source>
</evidence>
<feature type="binding site" evidence="7 8">
    <location>
        <position position="35"/>
    </location>
    <ligand>
        <name>S-adenosyl-L-methionine</name>
        <dbReference type="ChEBI" id="CHEBI:59789"/>
    </ligand>
</feature>
<evidence type="ECO:0000256" key="4">
    <source>
        <dbReference type="ARBA" id="ARBA00022679"/>
    </source>
</evidence>
<keyword evidence="4 7" id="KW-0808">Transferase</keyword>
<keyword evidence="2 7" id="KW-0698">rRNA processing</keyword>
<dbReference type="OrthoDB" id="9814755at2"/>
<dbReference type="InterPro" id="IPR023165">
    <property type="entry name" value="rRNA_Ade_diMease-like_C"/>
</dbReference>
<dbReference type="GO" id="GO:0003723">
    <property type="term" value="F:RNA binding"/>
    <property type="evidence" value="ECO:0007669"/>
    <property type="project" value="UniProtKB-UniRule"/>
</dbReference>
<evidence type="ECO:0000256" key="6">
    <source>
        <dbReference type="ARBA" id="ARBA00022884"/>
    </source>
</evidence>
<sequence length="296" mass="32300">MDAEGERLSPLASVRATRAVLEAHGLATKKALGQHFLINEGVVRRICDVAELSCEDDILEVGPGIGTLTVALLHCARRVAAIERDVDLPAVLAETCDFAHDRFELIRCDALSVGPDDLSFAPNKLVANLPYAVAATLVLDVFERFNSIQSATVMVQSEVADRMAAHPGTKNYGAFTVKLALFAHPVSRFTVAPTNFFPPPRVQSTVIRLDRAEQDNLSPDERRCARMMADAAFATRRKTVANSCRAYFAGRVDAASIDQVLAASNIDPRRRGESLSLEEFKCLGKQAYKMGLLSRQ</sequence>
<comment type="subcellular location">
    <subcellularLocation>
        <location evidence="7">Cytoplasm</location>
    </subcellularLocation>
</comment>
<dbReference type="Proteomes" id="UP000000954">
    <property type="component" value="Chromosome"/>
</dbReference>
<dbReference type="InterPro" id="IPR020598">
    <property type="entry name" value="rRNA_Ade_methylase_Trfase_N"/>
</dbReference>
<dbReference type="InterPro" id="IPR029063">
    <property type="entry name" value="SAM-dependent_MTases_sf"/>
</dbReference>